<name>A0A934I408_9CORY</name>
<organism evidence="2 3">
    <name type="scientific">Corynebacterium meridianum</name>
    <dbReference type="NCBI Taxonomy" id="2765363"/>
    <lineage>
        <taxon>Bacteria</taxon>
        <taxon>Bacillati</taxon>
        <taxon>Actinomycetota</taxon>
        <taxon>Actinomycetes</taxon>
        <taxon>Mycobacteriales</taxon>
        <taxon>Corynebacteriaceae</taxon>
        <taxon>Corynebacterium</taxon>
    </lineage>
</organism>
<dbReference type="RefSeq" id="WP_198737758.1">
    <property type="nucleotide sequence ID" value="NZ_JAEIOS010000010.1"/>
</dbReference>
<evidence type="ECO:0000313" key="2">
    <source>
        <dbReference type="EMBL" id="MBI8988711.1"/>
    </source>
</evidence>
<dbReference type="Pfam" id="PF13454">
    <property type="entry name" value="NAD_binding_9"/>
    <property type="match status" value="1"/>
</dbReference>
<evidence type="ECO:0000259" key="1">
    <source>
        <dbReference type="Pfam" id="PF13454"/>
    </source>
</evidence>
<dbReference type="PANTHER" id="PTHR40254:SF1">
    <property type="entry name" value="BLR0577 PROTEIN"/>
    <property type="match status" value="1"/>
</dbReference>
<protein>
    <submittedName>
        <fullName evidence="2">FAD/NAD(P)-binding protein</fullName>
    </submittedName>
</protein>
<proteinExistence type="predicted"/>
<dbReference type="Proteomes" id="UP000645966">
    <property type="component" value="Unassembled WGS sequence"/>
</dbReference>
<dbReference type="InterPro" id="IPR052189">
    <property type="entry name" value="L-asp_N-monooxygenase_NS-form"/>
</dbReference>
<reference evidence="2" key="1">
    <citation type="submission" date="2020-12" db="EMBL/GenBank/DDBJ databases">
        <title>Genome public.</title>
        <authorList>
            <person name="Sun Q."/>
        </authorList>
    </citation>
    <scope>NUCLEOTIDE SEQUENCE</scope>
    <source>
        <strain evidence="2">CCM 8863</strain>
    </source>
</reference>
<accession>A0A934I408</accession>
<dbReference type="PANTHER" id="PTHR40254">
    <property type="entry name" value="BLR0577 PROTEIN"/>
    <property type="match status" value="1"/>
</dbReference>
<dbReference type="AlphaFoldDB" id="A0A934I408"/>
<keyword evidence="3" id="KW-1185">Reference proteome</keyword>
<gene>
    <name evidence="2" type="ORF">JDV75_02880</name>
</gene>
<dbReference type="EMBL" id="JAEIOS010000010">
    <property type="protein sequence ID" value="MBI8988711.1"/>
    <property type="molecule type" value="Genomic_DNA"/>
</dbReference>
<comment type="caution">
    <text evidence="2">The sequence shown here is derived from an EMBL/GenBank/DDBJ whole genome shotgun (WGS) entry which is preliminary data.</text>
</comment>
<evidence type="ECO:0000313" key="3">
    <source>
        <dbReference type="Proteomes" id="UP000645966"/>
    </source>
</evidence>
<dbReference type="SUPFAM" id="SSF51971">
    <property type="entry name" value="Nucleotide-binding domain"/>
    <property type="match status" value="1"/>
</dbReference>
<sequence length="645" mass="68777">MTSPNPGTTQSIAIIGAGPRGTSVLERLGAALHQADGLVPLDVHLIDDSQHGSGEVWRTDQAGELCMNTLAGAVTMFTEPGSTVSAPVRRGPTLYEWIQLLRGENPDDAGIDPDVARVFRRHRPAPAVAVAFADELRATRPESNPSRRLYGAYLRWFLDVTRRRLPPEVTLHHHRSRAVALNASTDGTDEITLADGSVIRAGATVLAPGWQLSVPDDAEQLTAADDTAWIRPGNPADQRLDRIEPGDTVLVRGLGMGFFDAMILLTAGRGGRFVDDPAVRSGLRYVPSGGEPRIVAASGRGYPLFPKSEYHSLPPRMPHTRLRAVVRELSGSDSPIDFDRQVWSAVARDAHEAYHRALHRIHPDLTVDPADLAELIDDTPVADLPRVLAALVPGVPVFDPVAEADPLAARGITGPLSPGEFTAAVADGLAADIAHAAAGRDSAWKEGMWSVASARKTVSVLGANGRYTPDSRRGRYAWMMALGRMAGSGPPAFRTRELLTLVDAGVVSFLGARPTVAVAEGGFRMHSPTTDRAVTGRVLLDARLPAPDVRTTADPLMRDLLQRGRIRVFRLSDGSTTPSPEVDPVTQRVVTADGAADPRLHLIGIPTHAQMPDTTISPMPGTDATLLQTTDAAAVHALAAVSGRA</sequence>
<dbReference type="InterPro" id="IPR038732">
    <property type="entry name" value="HpyO/CreE_NAD-binding"/>
</dbReference>
<feature type="domain" description="FAD-dependent urate hydroxylase HpyO/Asp monooxygenase CreE-like FAD/NAD(P)-binding" evidence="1">
    <location>
        <begin position="13"/>
        <end position="209"/>
    </location>
</feature>